<evidence type="ECO:0000256" key="1">
    <source>
        <dbReference type="ARBA" id="ARBA00004651"/>
    </source>
</evidence>
<dbReference type="PANTHER" id="PTHR24221">
    <property type="entry name" value="ATP-BINDING CASSETTE SUB-FAMILY B"/>
    <property type="match status" value="1"/>
</dbReference>
<dbReference type="Pfam" id="PF00664">
    <property type="entry name" value="ABC_membrane"/>
    <property type="match status" value="1"/>
</dbReference>
<dbReference type="InterPro" id="IPR027417">
    <property type="entry name" value="P-loop_NTPase"/>
</dbReference>
<accession>A0ABX0F6Z2</accession>
<dbReference type="PROSITE" id="PS50929">
    <property type="entry name" value="ABC_TM1F"/>
    <property type="match status" value="1"/>
</dbReference>
<evidence type="ECO:0000313" key="11">
    <source>
        <dbReference type="Proteomes" id="UP000800303"/>
    </source>
</evidence>
<comment type="caution">
    <text evidence="10">The sequence shown here is derived from an EMBL/GenBank/DDBJ whole genome shotgun (WGS) entry which is preliminary data.</text>
</comment>
<feature type="domain" description="ABC transmembrane type-1" evidence="9">
    <location>
        <begin position="16"/>
        <end position="298"/>
    </location>
</feature>
<dbReference type="Gene3D" id="1.20.1560.10">
    <property type="entry name" value="ABC transporter type 1, transmembrane domain"/>
    <property type="match status" value="1"/>
</dbReference>
<evidence type="ECO:0000313" key="10">
    <source>
        <dbReference type="EMBL" id="NGZ76732.1"/>
    </source>
</evidence>
<comment type="subcellular location">
    <subcellularLocation>
        <location evidence="1">Cell membrane</location>
        <topology evidence="1">Multi-pass membrane protein</topology>
    </subcellularLocation>
</comment>
<dbReference type="InterPro" id="IPR003439">
    <property type="entry name" value="ABC_transporter-like_ATP-bd"/>
</dbReference>
<organism evidence="10 11">
    <name type="scientific">Saccharibacillus alkalitolerans</name>
    <dbReference type="NCBI Taxonomy" id="2705290"/>
    <lineage>
        <taxon>Bacteria</taxon>
        <taxon>Bacillati</taxon>
        <taxon>Bacillota</taxon>
        <taxon>Bacilli</taxon>
        <taxon>Bacillales</taxon>
        <taxon>Paenibacillaceae</taxon>
        <taxon>Saccharibacillus</taxon>
    </lineage>
</organism>
<feature type="transmembrane region" description="Helical" evidence="7">
    <location>
        <begin position="235"/>
        <end position="260"/>
    </location>
</feature>
<dbReference type="InterPro" id="IPR036640">
    <property type="entry name" value="ABC1_TM_sf"/>
</dbReference>
<dbReference type="InterPro" id="IPR011527">
    <property type="entry name" value="ABC1_TM_dom"/>
</dbReference>
<keyword evidence="3" id="KW-0547">Nucleotide-binding</keyword>
<keyword evidence="11" id="KW-1185">Reference proteome</keyword>
<gene>
    <name evidence="10" type="primary">cydD</name>
    <name evidence="10" type="ORF">GYN08_15510</name>
</gene>
<protein>
    <submittedName>
        <fullName evidence="10">Thiol reductant ABC exporter subunit CydD</fullName>
    </submittedName>
</protein>
<evidence type="ECO:0000256" key="2">
    <source>
        <dbReference type="ARBA" id="ARBA00022692"/>
    </source>
</evidence>
<feature type="domain" description="ABC transporter" evidence="8">
    <location>
        <begin position="350"/>
        <end position="586"/>
    </location>
</feature>
<evidence type="ECO:0000256" key="6">
    <source>
        <dbReference type="ARBA" id="ARBA00023136"/>
    </source>
</evidence>
<evidence type="ECO:0000259" key="8">
    <source>
        <dbReference type="PROSITE" id="PS50893"/>
    </source>
</evidence>
<keyword evidence="6 7" id="KW-0472">Membrane</keyword>
<dbReference type="Gene3D" id="3.40.50.300">
    <property type="entry name" value="P-loop containing nucleotide triphosphate hydrolases"/>
    <property type="match status" value="1"/>
</dbReference>
<dbReference type="SUPFAM" id="SSF52540">
    <property type="entry name" value="P-loop containing nucleoside triphosphate hydrolases"/>
    <property type="match status" value="1"/>
</dbReference>
<dbReference type="PANTHER" id="PTHR24221:SF614">
    <property type="entry name" value="GLUTATHIONE_L-CYSTEINE TRANSPORT SYSTEM ATP-BINDING_PERMEASE PROTEIN CYDC"/>
    <property type="match status" value="1"/>
</dbReference>
<dbReference type="SMART" id="SM00382">
    <property type="entry name" value="AAA"/>
    <property type="match status" value="1"/>
</dbReference>
<evidence type="ECO:0000256" key="3">
    <source>
        <dbReference type="ARBA" id="ARBA00022741"/>
    </source>
</evidence>
<proteinExistence type="predicted"/>
<evidence type="ECO:0000256" key="5">
    <source>
        <dbReference type="ARBA" id="ARBA00022989"/>
    </source>
</evidence>
<dbReference type="InterPro" id="IPR039421">
    <property type="entry name" value="Type_1_exporter"/>
</dbReference>
<keyword evidence="5 7" id="KW-1133">Transmembrane helix</keyword>
<keyword evidence="2 7" id="KW-0812">Transmembrane</keyword>
<dbReference type="Proteomes" id="UP000800303">
    <property type="component" value="Unassembled WGS sequence"/>
</dbReference>
<dbReference type="InterPro" id="IPR003593">
    <property type="entry name" value="AAA+_ATPase"/>
</dbReference>
<reference evidence="10 11" key="1">
    <citation type="submission" date="2020-01" db="EMBL/GenBank/DDBJ databases">
        <title>Polyphasic characterisation and genomic insights into a novel alkali tolerant bacterium VR-M41.</title>
        <authorList>
            <person name="Vemuluri V.R."/>
        </authorList>
    </citation>
    <scope>NUCLEOTIDE SEQUENCE [LARGE SCALE GENOMIC DNA]</scope>
    <source>
        <strain evidence="10 11">VR-M41</strain>
    </source>
</reference>
<dbReference type="NCBIfam" id="TIGR02857">
    <property type="entry name" value="CydD"/>
    <property type="match status" value="1"/>
</dbReference>
<evidence type="ECO:0000259" key="9">
    <source>
        <dbReference type="PROSITE" id="PS50929"/>
    </source>
</evidence>
<dbReference type="PROSITE" id="PS50893">
    <property type="entry name" value="ABC_TRANSPORTER_2"/>
    <property type="match status" value="1"/>
</dbReference>
<dbReference type="InterPro" id="IPR014216">
    <property type="entry name" value="ABC_transptr_CydD"/>
</dbReference>
<dbReference type="RefSeq" id="WP_166275863.1">
    <property type="nucleotide sequence ID" value="NZ_JAAFGS010000005.1"/>
</dbReference>
<evidence type="ECO:0000256" key="7">
    <source>
        <dbReference type="SAM" id="Phobius"/>
    </source>
</evidence>
<dbReference type="Pfam" id="PF00005">
    <property type="entry name" value="ABC_tran"/>
    <property type="match status" value="1"/>
</dbReference>
<feature type="transmembrane region" description="Helical" evidence="7">
    <location>
        <begin position="130"/>
        <end position="148"/>
    </location>
</feature>
<keyword evidence="4" id="KW-0067">ATP-binding</keyword>
<dbReference type="SUPFAM" id="SSF90123">
    <property type="entry name" value="ABC transporter transmembrane region"/>
    <property type="match status" value="1"/>
</dbReference>
<evidence type="ECO:0000256" key="4">
    <source>
        <dbReference type="ARBA" id="ARBA00022840"/>
    </source>
</evidence>
<sequence>MGRGLGKLKGIKPVMAVLALCAMVQSAAVILQAVWLAQAISGLFAGDSLSEQAGRLTGFLAALLLRQGMTFVQSKVSYRFAEKTGEELRRQMMDKLFELGPRAAGKLGTGNLVTLVREGVGKYRTFLELFLPRLMTNVFTPLFIGLYVLRLDWISALLLGFVFPILIAFMILLGMAAQKQMDKQWATYRVLSNHFVDSLRGLETLKFLGRSRAHAESIERTSERYRKATIRSMRVAFLSSFALDFFTMLSVACVAVSLGLRLVNGTFMLEGALTILILAPEFFVPIRSLGADYHATMDGKEAGEQIQAIIDAPSPFNESDQQGNERESSIGQEYGERLAGVEASSVFPALRLRGVTVRHDEDAPASLQDVNLELTGPRKIGVVGLSGAGKSTLIDVLGGFLPPGAGSACWTDGGEERPLTGRAWKEQMTYIPQQPYLFSGTLAENIAFYRPDASPAEVRRAAEDAGLAGVLNKLPLGLDEPVGAGGRPLSGGQEQRAALARALLGGRRIMLLDEPTAHLDIETEYELKATMLKLFENRLVILATHRLHWMADMDHIIVMDGGRAVEEGTHEELLARGGAYAAMLAAEWEGTA</sequence>
<dbReference type="EMBL" id="JAAFGS010000005">
    <property type="protein sequence ID" value="NGZ76732.1"/>
    <property type="molecule type" value="Genomic_DNA"/>
</dbReference>
<name>A0ABX0F6Z2_9BACL</name>
<feature type="transmembrane region" description="Helical" evidence="7">
    <location>
        <begin position="154"/>
        <end position="175"/>
    </location>
</feature>
<dbReference type="CDD" id="cd18584">
    <property type="entry name" value="ABC_6TM_AarD_CydD"/>
    <property type="match status" value="1"/>
</dbReference>